<dbReference type="EMBL" id="CP013929">
    <property type="protein sequence ID" value="AMJ80776.1"/>
    <property type="molecule type" value="Genomic_DNA"/>
</dbReference>
<dbReference type="AlphaFoldDB" id="A0AAC8XPC8"/>
<gene>
    <name evidence="2" type="ORF">AV942_20545</name>
</gene>
<accession>A0AAC8XPC8</accession>
<protein>
    <submittedName>
        <fullName evidence="2">Uncharacterized protein</fullName>
    </submittedName>
</protein>
<name>A0AAC8XPC8_9ALTE</name>
<feature type="region of interest" description="Disordered" evidence="1">
    <location>
        <begin position="141"/>
        <end position="161"/>
    </location>
</feature>
<geneLocation type="plasmid" evidence="2 3">
    <name>pAMEDUM8_300</name>
</geneLocation>
<evidence type="ECO:0000256" key="1">
    <source>
        <dbReference type="SAM" id="MobiDB-lite"/>
    </source>
</evidence>
<evidence type="ECO:0000313" key="2">
    <source>
        <dbReference type="EMBL" id="AMJ80776.1"/>
    </source>
</evidence>
<evidence type="ECO:0000313" key="3">
    <source>
        <dbReference type="Proteomes" id="UP000061468"/>
    </source>
</evidence>
<reference evidence="2 3" key="1">
    <citation type="submission" date="2015-12" db="EMBL/GenBank/DDBJ databases">
        <title>Intraspecies pangenome expansion in the marine bacterium Alteromonas.</title>
        <authorList>
            <person name="Lopez-Perez M."/>
            <person name="Rodriguez-Valera F."/>
        </authorList>
    </citation>
    <scope>NUCLEOTIDE SEQUENCE [LARGE SCALE GENOMIC DNA]</scope>
    <source>
        <strain evidence="2 3">UM8</strain>
        <plasmid evidence="2 3">pAMEDUM8_300</plasmid>
    </source>
</reference>
<organism evidence="2 3">
    <name type="scientific">Alteromonas mediterranea</name>
    <dbReference type="NCBI Taxonomy" id="314275"/>
    <lineage>
        <taxon>Bacteria</taxon>
        <taxon>Pseudomonadati</taxon>
        <taxon>Pseudomonadota</taxon>
        <taxon>Gammaproteobacteria</taxon>
        <taxon>Alteromonadales</taxon>
        <taxon>Alteromonadaceae</taxon>
        <taxon>Alteromonas/Salinimonas group</taxon>
        <taxon>Alteromonas</taxon>
    </lineage>
</organism>
<proteinExistence type="predicted"/>
<sequence length="176" mass="20230">MKTRFTFKLYSSDFENINLLNVLENSNAEELRCLVSKGHWLNEFISISQPNVDRLGLVPEIKGGEDVETKSFLLRFSKSTNSNENSRVNQIWEQLNELSTPFARQSYIRKLVFYGYAMDTIFSDDKKRQFNQLFTINPADEASIPPADVQPPAEVQPPKAEPKIFEGAKDMMRSLM</sequence>
<keyword evidence="2" id="KW-0614">Plasmid</keyword>
<dbReference type="Proteomes" id="UP000061468">
    <property type="component" value="Plasmid pAMEDUM8_300"/>
</dbReference>